<dbReference type="GO" id="GO:0015627">
    <property type="term" value="C:type II protein secretion system complex"/>
    <property type="evidence" value="ECO:0007669"/>
    <property type="project" value="InterPro"/>
</dbReference>
<feature type="transmembrane region" description="Helical" evidence="11">
    <location>
        <begin position="7"/>
        <end position="28"/>
    </location>
</feature>
<dbReference type="InterPro" id="IPR012902">
    <property type="entry name" value="N_methyl_site"/>
</dbReference>
<dbReference type="PROSITE" id="PS00409">
    <property type="entry name" value="PROKAR_NTER_METHYL"/>
    <property type="match status" value="1"/>
</dbReference>
<evidence type="ECO:0000313" key="14">
    <source>
        <dbReference type="Proteomes" id="UP000030341"/>
    </source>
</evidence>
<evidence type="ECO:0000256" key="9">
    <source>
        <dbReference type="ARBA" id="ARBA00025772"/>
    </source>
</evidence>
<dbReference type="AlphaFoldDB" id="A0A0A7EG84"/>
<feature type="domain" description="General secretion pathway GspH" evidence="12">
    <location>
        <begin position="45"/>
        <end position="163"/>
    </location>
</feature>
<dbReference type="InterPro" id="IPR045584">
    <property type="entry name" value="Pilin-like"/>
</dbReference>
<dbReference type="NCBIfam" id="TIGR02532">
    <property type="entry name" value="IV_pilin_GFxxxE"/>
    <property type="match status" value="1"/>
</dbReference>
<dbReference type="eggNOG" id="COG4970">
    <property type="taxonomic scope" value="Bacteria"/>
</dbReference>
<evidence type="ECO:0000256" key="7">
    <source>
        <dbReference type="ARBA" id="ARBA00022989"/>
    </source>
</evidence>
<dbReference type="Pfam" id="PF07963">
    <property type="entry name" value="N_methyl"/>
    <property type="match status" value="1"/>
</dbReference>
<name>A0A0A7EG84_9GAMM</name>
<evidence type="ECO:0000256" key="8">
    <source>
        <dbReference type="ARBA" id="ARBA00023136"/>
    </source>
</evidence>
<dbReference type="InterPro" id="IPR022346">
    <property type="entry name" value="T2SS_GspH"/>
</dbReference>
<keyword evidence="3" id="KW-1003">Cell membrane</keyword>
<evidence type="ECO:0000256" key="2">
    <source>
        <dbReference type="ARBA" id="ARBA00021549"/>
    </source>
</evidence>
<dbReference type="OrthoDB" id="5705058at2"/>
<keyword evidence="4" id="KW-0488">Methylation</keyword>
<keyword evidence="5" id="KW-0997">Cell inner membrane</keyword>
<comment type="similarity">
    <text evidence="9">Belongs to the GSP H family.</text>
</comment>
<keyword evidence="8 11" id="KW-0472">Membrane</keyword>
<reference evidence="13 14" key="1">
    <citation type="submission" date="2014-11" db="EMBL/GenBank/DDBJ databases">
        <title>Complete Genome Sequence of Pseudoalteromonas sp. Strain OCN003 Isolated from Kaneohe Bay, Oahu, Hawaii.</title>
        <authorList>
            <person name="Beurmann S."/>
            <person name="Videau P."/>
            <person name="Ushijima B."/>
            <person name="Smith A.M."/>
            <person name="Aeby G.S."/>
            <person name="Callahan S.M."/>
            <person name="Belcaid M."/>
        </authorList>
    </citation>
    <scope>NUCLEOTIDE SEQUENCE [LARGE SCALE GENOMIC DNA]</scope>
    <source>
        <strain evidence="13 14">OCN003</strain>
    </source>
</reference>
<dbReference type="Proteomes" id="UP000030341">
    <property type="component" value="Chromosome 1"/>
</dbReference>
<accession>A0A0A7EG84</accession>
<comment type="subcellular location">
    <subcellularLocation>
        <location evidence="1">Cell inner membrane</location>
        <topology evidence="1">Single-pass membrane protein</topology>
    </subcellularLocation>
</comment>
<dbReference type="Gene3D" id="3.55.40.10">
    <property type="entry name" value="minor pseudopilin epsh domain"/>
    <property type="match status" value="1"/>
</dbReference>
<dbReference type="EMBL" id="CP009888">
    <property type="protein sequence ID" value="AIY65022.1"/>
    <property type="molecule type" value="Genomic_DNA"/>
</dbReference>
<dbReference type="SUPFAM" id="SSF54523">
    <property type="entry name" value="Pili subunits"/>
    <property type="match status" value="1"/>
</dbReference>
<evidence type="ECO:0000256" key="11">
    <source>
        <dbReference type="SAM" id="Phobius"/>
    </source>
</evidence>
<keyword evidence="7 11" id="KW-1133">Transmembrane helix</keyword>
<organism evidence="13 14">
    <name type="scientific">Pseudoalteromonas piratica</name>
    <dbReference type="NCBI Taxonomy" id="1348114"/>
    <lineage>
        <taxon>Bacteria</taxon>
        <taxon>Pseudomonadati</taxon>
        <taxon>Pseudomonadota</taxon>
        <taxon>Gammaproteobacteria</taxon>
        <taxon>Alteromonadales</taxon>
        <taxon>Pseudoalteromonadaceae</taxon>
        <taxon>Pseudoalteromonas</taxon>
    </lineage>
</organism>
<protein>
    <recommendedName>
        <fullName evidence="2">Type II secretion system protein H</fullName>
    </recommendedName>
    <alternativeName>
        <fullName evidence="10">General secretion pathway protein H</fullName>
    </alternativeName>
</protein>
<evidence type="ECO:0000256" key="6">
    <source>
        <dbReference type="ARBA" id="ARBA00022692"/>
    </source>
</evidence>
<dbReference type="HOGENOM" id="CLU_084761_4_1_6"/>
<dbReference type="KEGG" id="pseo:OM33_07540"/>
<keyword evidence="14" id="KW-1185">Reference proteome</keyword>
<dbReference type="GO" id="GO:0015628">
    <property type="term" value="P:protein secretion by the type II secretion system"/>
    <property type="evidence" value="ECO:0007669"/>
    <property type="project" value="InterPro"/>
</dbReference>
<dbReference type="RefSeq" id="WP_038640525.1">
    <property type="nucleotide sequence ID" value="NZ_CP009888.1"/>
</dbReference>
<keyword evidence="6 11" id="KW-0812">Transmembrane</keyword>
<evidence type="ECO:0000256" key="4">
    <source>
        <dbReference type="ARBA" id="ARBA00022481"/>
    </source>
</evidence>
<sequence length="178" mass="18987">MKYVQQGVTLLEVIIAVAILGIVSAIALPNLGPMLESDRADSFIDEFSRTVKYARAKATTADEFVVICPIADPDTGGACTADWKNNPIVAFVDKGEDLNLSSSNDQIIRIMSLPSSSDNVSQDTGNTAITIDGQGRVNQEHQFVICPNGKNDNTSALQVSLSGNTWKLGRNVLTCGTV</sequence>
<dbReference type="STRING" id="1348114.OM33_07540"/>
<dbReference type="GO" id="GO:0005886">
    <property type="term" value="C:plasma membrane"/>
    <property type="evidence" value="ECO:0007669"/>
    <property type="project" value="UniProtKB-SubCell"/>
</dbReference>
<dbReference type="Pfam" id="PF12019">
    <property type="entry name" value="GspH"/>
    <property type="match status" value="1"/>
</dbReference>
<evidence type="ECO:0000259" key="12">
    <source>
        <dbReference type="Pfam" id="PF12019"/>
    </source>
</evidence>
<evidence type="ECO:0000313" key="13">
    <source>
        <dbReference type="EMBL" id="AIY65022.1"/>
    </source>
</evidence>
<proteinExistence type="inferred from homology"/>
<evidence type="ECO:0000256" key="1">
    <source>
        <dbReference type="ARBA" id="ARBA00004377"/>
    </source>
</evidence>
<gene>
    <name evidence="13" type="ORF">OM33_07540</name>
</gene>
<evidence type="ECO:0000256" key="3">
    <source>
        <dbReference type="ARBA" id="ARBA00022475"/>
    </source>
</evidence>
<evidence type="ECO:0000256" key="10">
    <source>
        <dbReference type="ARBA" id="ARBA00030775"/>
    </source>
</evidence>
<evidence type="ECO:0000256" key="5">
    <source>
        <dbReference type="ARBA" id="ARBA00022519"/>
    </source>
</evidence>